<reference evidence="1 2" key="1">
    <citation type="submission" date="2018-06" db="EMBL/GenBank/DDBJ databases">
        <title>Bacteria isolated from soil of Wuhan.</title>
        <authorList>
            <person name="Xiang W."/>
            <person name="Huang C."/>
        </authorList>
    </citation>
    <scope>NUCLEOTIDE SEQUENCE [LARGE SCALE GENOMIC DNA]</scope>
    <source>
        <strain evidence="2">xwS4</strain>
    </source>
</reference>
<gene>
    <name evidence="1" type="ORF">DM819_21520</name>
</gene>
<organism evidence="1 2">
    <name type="scientific">Pseudomonas hunanensis</name>
    <dbReference type="NCBI Taxonomy" id="1247546"/>
    <lineage>
        <taxon>Bacteria</taxon>
        <taxon>Pseudomonadati</taxon>
        <taxon>Pseudomonadota</taxon>
        <taxon>Gammaproteobacteria</taxon>
        <taxon>Pseudomonadales</taxon>
        <taxon>Pseudomonadaceae</taxon>
        <taxon>Pseudomonas</taxon>
    </lineage>
</organism>
<dbReference type="RefSeq" id="WP_179053274.1">
    <property type="nucleotide sequence ID" value="NZ_QJRE01000114.1"/>
</dbReference>
<protein>
    <submittedName>
        <fullName evidence="1">Uncharacterized protein</fullName>
    </submittedName>
</protein>
<sequence>MADGTQTFTVADDHIKYVVPQNVQDAYDIVLDVANRVLMQCRIFSIESLREENPTVTEIARRLRVICALMQELDECDNPEGDGQMVQKAHEYANHVQALAAAIEKGDVLALDHECNELHRRSFV</sequence>
<name>A0ABD6NFR2_9PSED</name>
<comment type="caution">
    <text evidence="1">The sequence shown here is derived from an EMBL/GenBank/DDBJ whole genome shotgun (WGS) entry which is preliminary data.</text>
</comment>
<evidence type="ECO:0000313" key="1">
    <source>
        <dbReference type="EMBL" id="NWL48372.1"/>
    </source>
</evidence>
<proteinExistence type="predicted"/>
<evidence type="ECO:0000313" key="2">
    <source>
        <dbReference type="Proteomes" id="UP000704738"/>
    </source>
</evidence>
<dbReference type="AlphaFoldDB" id="A0ABD6NFR2"/>
<accession>A0ABD6NFR2</accession>
<dbReference type="EMBL" id="QJRE01000114">
    <property type="protein sequence ID" value="NWL48372.1"/>
    <property type="molecule type" value="Genomic_DNA"/>
</dbReference>
<dbReference type="Proteomes" id="UP000704738">
    <property type="component" value="Unassembled WGS sequence"/>
</dbReference>